<dbReference type="Pfam" id="PF00149">
    <property type="entry name" value="Metallophos"/>
    <property type="match status" value="1"/>
</dbReference>
<evidence type="ECO:0000256" key="6">
    <source>
        <dbReference type="ARBA" id="ARBA00023211"/>
    </source>
</evidence>
<accession>A0A831LLT7</accession>
<evidence type="ECO:0000256" key="4">
    <source>
        <dbReference type="ARBA" id="ARBA00022801"/>
    </source>
</evidence>
<feature type="domain" description="Calcineurin-like phosphoesterase" evidence="7">
    <location>
        <begin position="6"/>
        <end position="210"/>
    </location>
</feature>
<dbReference type="GO" id="GO:0008758">
    <property type="term" value="F:UDP-2,3-diacylglucosamine hydrolase activity"/>
    <property type="evidence" value="ECO:0007669"/>
    <property type="project" value="TreeGrafter"/>
</dbReference>
<dbReference type="GO" id="GO:0016020">
    <property type="term" value="C:membrane"/>
    <property type="evidence" value="ECO:0007669"/>
    <property type="project" value="GOC"/>
</dbReference>
<gene>
    <name evidence="8" type="ORF">ENN90_09690</name>
</gene>
<dbReference type="InterPro" id="IPR043461">
    <property type="entry name" value="LpxH-like"/>
</dbReference>
<dbReference type="AlphaFoldDB" id="A0A831LLT7"/>
<dbReference type="GO" id="GO:0046872">
    <property type="term" value="F:metal ion binding"/>
    <property type="evidence" value="ECO:0007669"/>
    <property type="project" value="UniProtKB-KW"/>
</dbReference>
<dbReference type="CDD" id="cd07398">
    <property type="entry name" value="MPP_YbbF-LpxH"/>
    <property type="match status" value="1"/>
</dbReference>
<dbReference type="InterPro" id="IPR004843">
    <property type="entry name" value="Calcineurin-like_PHP"/>
</dbReference>
<evidence type="ECO:0000256" key="3">
    <source>
        <dbReference type="ARBA" id="ARBA00022723"/>
    </source>
</evidence>
<dbReference type="GO" id="GO:0009245">
    <property type="term" value="P:lipid A biosynthetic process"/>
    <property type="evidence" value="ECO:0007669"/>
    <property type="project" value="TreeGrafter"/>
</dbReference>
<dbReference type="PANTHER" id="PTHR34990">
    <property type="entry name" value="UDP-2,3-DIACYLGLUCOSAMINE HYDROLASE-RELATED"/>
    <property type="match status" value="1"/>
</dbReference>
<keyword evidence="1" id="KW-1003">Cell membrane</keyword>
<dbReference type="InterPro" id="IPR029052">
    <property type="entry name" value="Metallo-depent_PP-like"/>
</dbReference>
<evidence type="ECO:0000313" key="8">
    <source>
        <dbReference type="EMBL" id="HDR51870.1"/>
    </source>
</evidence>
<organism evidence="8">
    <name type="scientific">Mariniphaga anaerophila</name>
    <dbReference type="NCBI Taxonomy" id="1484053"/>
    <lineage>
        <taxon>Bacteria</taxon>
        <taxon>Pseudomonadati</taxon>
        <taxon>Bacteroidota</taxon>
        <taxon>Bacteroidia</taxon>
        <taxon>Marinilabiliales</taxon>
        <taxon>Prolixibacteraceae</taxon>
        <taxon>Mariniphaga</taxon>
    </lineage>
</organism>
<keyword evidence="2" id="KW-0997">Cell inner membrane</keyword>
<dbReference type="SUPFAM" id="SSF56300">
    <property type="entry name" value="Metallo-dependent phosphatases"/>
    <property type="match status" value="1"/>
</dbReference>
<dbReference type="Proteomes" id="UP000886047">
    <property type="component" value="Unassembled WGS sequence"/>
</dbReference>
<keyword evidence="6" id="KW-0464">Manganese</keyword>
<evidence type="ECO:0000256" key="2">
    <source>
        <dbReference type="ARBA" id="ARBA00022519"/>
    </source>
</evidence>
<sequence>MQKKKKIYFVSDVHLGAPALKNNKEREQLFARWLDSIREDAAELYLMGDIFDFWFEYRKVVPRGFTRVLGRLADMSDQGISIHFFAGNHDLWVFDYLPNEIGLTLHRDELVTEIYGKKFFLAHGDGLDPADKGYLFLKKIFTSKKLQWVFARLHPNFAFHLAHRWSESSRLSKLNRQEEFKVKNESMFKFAENYLEKKWIDYFIFGHRHRMAEVEVKKNSGMILLGDWISNFSYGVFDGEKVVLNKFND</sequence>
<keyword evidence="5" id="KW-0472">Membrane</keyword>
<evidence type="ECO:0000256" key="5">
    <source>
        <dbReference type="ARBA" id="ARBA00023136"/>
    </source>
</evidence>
<proteinExistence type="predicted"/>
<dbReference type="PANTHER" id="PTHR34990:SF1">
    <property type="entry name" value="UDP-2,3-DIACYLGLUCOSAMINE HYDROLASE"/>
    <property type="match status" value="1"/>
</dbReference>
<name>A0A831LLT7_9BACT</name>
<comment type="caution">
    <text evidence="8">The sequence shown here is derived from an EMBL/GenBank/DDBJ whole genome shotgun (WGS) entry which is preliminary data.</text>
</comment>
<keyword evidence="3" id="KW-0479">Metal-binding</keyword>
<evidence type="ECO:0000256" key="1">
    <source>
        <dbReference type="ARBA" id="ARBA00022475"/>
    </source>
</evidence>
<keyword evidence="4" id="KW-0378">Hydrolase</keyword>
<dbReference type="EMBL" id="DSDK01000518">
    <property type="protein sequence ID" value="HDR51870.1"/>
    <property type="molecule type" value="Genomic_DNA"/>
</dbReference>
<reference evidence="8" key="1">
    <citation type="journal article" date="2020" name="mSystems">
        <title>Genome- and Community-Level Interaction Insights into Carbon Utilization and Element Cycling Functions of Hydrothermarchaeota in Hydrothermal Sediment.</title>
        <authorList>
            <person name="Zhou Z."/>
            <person name="Liu Y."/>
            <person name="Xu W."/>
            <person name="Pan J."/>
            <person name="Luo Z.H."/>
            <person name="Li M."/>
        </authorList>
    </citation>
    <scope>NUCLEOTIDE SEQUENCE [LARGE SCALE GENOMIC DNA]</scope>
    <source>
        <strain evidence="8">SpSt-1217</strain>
    </source>
</reference>
<evidence type="ECO:0000259" key="7">
    <source>
        <dbReference type="Pfam" id="PF00149"/>
    </source>
</evidence>
<protein>
    <submittedName>
        <fullName evidence="8">UDP-2,3-diacylglucosamine diphosphatase</fullName>
    </submittedName>
</protein>
<dbReference type="Gene3D" id="3.60.21.10">
    <property type="match status" value="1"/>
</dbReference>